<dbReference type="InterPro" id="IPR038383">
    <property type="entry name" value="CPD_dom_sf"/>
</dbReference>
<dbReference type="GO" id="GO:0008234">
    <property type="term" value="F:cysteine-type peptidase activity"/>
    <property type="evidence" value="ECO:0007669"/>
    <property type="project" value="UniProtKB-KW"/>
</dbReference>
<keyword evidence="5" id="KW-0964">Secreted</keyword>
<dbReference type="GO" id="GO:0046872">
    <property type="term" value="F:metal ion binding"/>
    <property type="evidence" value="ECO:0007669"/>
    <property type="project" value="UniProtKB-KW"/>
</dbReference>
<feature type="compositionally biased region" description="Polar residues" evidence="21">
    <location>
        <begin position="1343"/>
        <end position="1352"/>
    </location>
</feature>
<keyword evidence="12" id="KW-0788">Thiol protease</keyword>
<gene>
    <name evidence="24" type="ORF">BJP43_08685</name>
</gene>
<feature type="domain" description="Peptidase C80" evidence="23">
    <location>
        <begin position="814"/>
        <end position="990"/>
    </location>
</feature>
<evidence type="ECO:0000256" key="13">
    <source>
        <dbReference type="ARBA" id="ARBA00022813"/>
    </source>
</evidence>
<keyword evidence="13" id="KW-0068">Autocatalytic cleavage</keyword>
<evidence type="ECO:0000256" key="22">
    <source>
        <dbReference type="SAM" id="Phobius"/>
    </source>
</evidence>
<evidence type="ECO:0000256" key="11">
    <source>
        <dbReference type="ARBA" id="ARBA00022801"/>
    </source>
</evidence>
<proteinExistence type="predicted"/>
<keyword evidence="9" id="KW-0479">Metal-binding</keyword>
<accession>A0A2D3TER5</accession>
<evidence type="ECO:0000256" key="12">
    <source>
        <dbReference type="ARBA" id="ARBA00022807"/>
    </source>
</evidence>
<evidence type="ECO:0000256" key="15">
    <source>
        <dbReference type="ARBA" id="ARBA00022870"/>
    </source>
</evidence>
<evidence type="ECO:0000259" key="23">
    <source>
        <dbReference type="PROSITE" id="PS51771"/>
    </source>
</evidence>
<dbReference type="GO" id="GO:0006508">
    <property type="term" value="P:proteolysis"/>
    <property type="evidence" value="ECO:0007669"/>
    <property type="project" value="UniProtKB-KW"/>
</dbReference>
<reference evidence="25" key="1">
    <citation type="submission" date="2016-10" db="EMBL/GenBank/DDBJ databases">
        <authorList>
            <person name="Chevignon G."/>
        </authorList>
    </citation>
    <scope>NUCLEOTIDE SEQUENCE [LARGE SCALE GENOMIC DNA]</scope>
    <source>
        <strain evidence="25">ZA17</strain>
    </source>
</reference>
<dbReference type="PROSITE" id="PS51771">
    <property type="entry name" value="CGT_MARTX_CPD"/>
    <property type="match status" value="1"/>
</dbReference>
<evidence type="ECO:0000256" key="2">
    <source>
        <dbReference type="ARBA" id="ARBA00004165"/>
    </source>
</evidence>
<evidence type="ECO:0000256" key="9">
    <source>
        <dbReference type="ARBA" id="ARBA00022723"/>
    </source>
</evidence>
<evidence type="ECO:0000256" key="6">
    <source>
        <dbReference type="ARBA" id="ARBA00022656"/>
    </source>
</evidence>
<keyword evidence="7" id="KW-0645">Protease</keyword>
<name>A0A2D3TER5_9ENTR</name>
<evidence type="ECO:0000256" key="4">
    <source>
        <dbReference type="ARBA" id="ARBA00022511"/>
    </source>
</evidence>
<dbReference type="GO" id="GO:0020002">
    <property type="term" value="C:host cell plasma membrane"/>
    <property type="evidence" value="ECO:0007669"/>
    <property type="project" value="UniProtKB-SubCell"/>
</dbReference>
<evidence type="ECO:0000256" key="16">
    <source>
        <dbReference type="ARBA" id="ARBA00023026"/>
    </source>
</evidence>
<evidence type="ECO:0000256" key="7">
    <source>
        <dbReference type="ARBA" id="ARBA00022670"/>
    </source>
</evidence>
<keyword evidence="19" id="KW-1035">Host cytoplasm</keyword>
<keyword evidence="11" id="KW-0378">Hydrolase</keyword>
<evidence type="ECO:0000256" key="19">
    <source>
        <dbReference type="ARBA" id="ARBA00023200"/>
    </source>
</evidence>
<keyword evidence="4" id="KW-1032">Host cell membrane</keyword>
<dbReference type="Proteomes" id="UP000229055">
    <property type="component" value="Chromosome"/>
</dbReference>
<dbReference type="SUPFAM" id="SSF51120">
    <property type="entry name" value="beta-Roll"/>
    <property type="match status" value="2"/>
</dbReference>
<feature type="transmembrane region" description="Helical" evidence="22">
    <location>
        <begin position="1475"/>
        <end position="1496"/>
    </location>
</feature>
<keyword evidence="17" id="KW-0446">Lipid-binding</keyword>
<keyword evidence="6" id="KW-0800">Toxin</keyword>
<dbReference type="Gene3D" id="3.40.50.11050">
    <property type="match status" value="1"/>
</dbReference>
<dbReference type="GO" id="GO:0044164">
    <property type="term" value="C:host cell cytosol"/>
    <property type="evidence" value="ECO:0007669"/>
    <property type="project" value="UniProtKB-SubCell"/>
</dbReference>
<sequence length="2621" mass="299474">MDRLKKIFKKNFIKKSASQPESFRIEGMTSKFNEKIENSIESFARFPEKIWDKSELYRFLMERGSKINEITRSFDFSIWNNWDQEIEKDAHALMNIREVQKEYFSNYTEGGRSIGIIFKDLIFSQINEQDINKIAQQMKQYPQIDFKEKLKLILRNMFWEILKEDRPVQIFKPRLYEKGAIQLHQLSDMYSRRNVIGQAGKITWKKVSRCFFDFDVNKMIELPLPDGKKIFARVKKIKKTQENKVNPFIFELEISGIKKTDIVIPNFVISKNTPFSIFVKNHEYPVLFKEESSHISILETQKSDGTTRKEVKVKKKGIFKESFIESFSIEEETNPIVRFKIKKQFDYNKKDNLQTLIPITTKEGEKIIGRAIYEFNDGTTLNFWEPHRPDNHLINMIHKDLKLTPDNELKIFKTYFRAKIVNILFNHKNYDQQTLHFFFKTIFENSKLNSLTQLAFKSLIKNNKISINQLISREFLDKMFFFKKQIFSSIQNNLNEFISPYIDAITTKDISTADLTSFIDEKSIEIVHDVFNKMLNTPPCELKIVGLQEPGQKSLIINRPLNMDDIGRKVPVILRNMRSYARVDPIYDESNYQSTDRKMIGFQLKISGLNPREMQILDRYGFGDSKFKLPGFDNEIIYQVFYKKNLFIPHDHLQQTSANIAPLALGANFKINFTDKIIISPLEARLDNLETKTIDDGRQEIEATVKILTKLTSQQIQHLKSHSILQSNVLVSHAQMPKRATYAKVVYRVTHQEKAGTEKEETIGYFQKPPAKNQSVSKLKKTIADQLWSTVNIDTLIQEMEMNILAGRAPNFRPGPETAENALVGHVILKLDYQWKSTEIAQKIANECTGNLLLINLTREGEYEAFGDKTILNRSLNWWIVGERKGQFVGGYSATNLAEVIADLTSSLQEELQLNHQPNPANISVVSDNTDNTEEFNNALISSLREQGISARIPNEVTEPLIEKGLRVFALLEALKSKQLSFNHLNANQWKDLASFFQNMKGTLDTKKLLLHITDPEILNRFGAHILSLEGIDFPFSFKGSQALDALERRFEVQRNVNLALREWSAIYGGSFKMLPQNFYIPEIPGAQLNARALIWAYYHASQMGENARLKFFTLLKARAALQQQRHRGLIDSSGLRDLEEFDLRFHHLKLTQANVNRPALDYSFTSLIEPGDYLLYSKTGGSLMVSVKDSVKQWHYTLYDPNIGELKISVNKTPAASQILGQALEKYFNQKINPLNQSARTIGEYYGFRKENNRYHISILPLNRALTEVSDTAADLKAALREFHALSSSLKDPQQVVVDKPQSLPINASTEIIHPLSSSVNPEPTTSKPETTGSPVKKTEPGTVSRNASQKIKQEKLRQIDQRMGTTFKVMKIGSTIDFMIDYIKYFVLFGKKKEMSQEESQLTKYQNMQAINLTVNFVVDGMQYTFYHRMKEMQKGSNISRTLMSVATKIKLQGNAVPKGIQMSAQASKMRGLIAGAFAVNTLNFIGVVFDIYFTYDCFNQASTEKNADKKTDLMVQGVFQSIQLASGVVVAISTLGAVFMPKMSVAGMLLSAWTLGLSISMALAAKVYSSISMVNVISKEIGLSTAEKVREGLYISLMNHPTPETQNRLTEKKTREILKEKFDIQVAEKAHKTFNLLQNIHASDYFYVTSDFILQEKHYIELTYFTNNHTKGRVPPSFESFFNGKQNIYDHSNLPGYFHPEEVEERKHIYTKMINEMKPNPGKGTLVTHYQENESPYCYYDFVRFTESDDVVNANELSENSFLVEQLERASFPNWPLITEPAHSNDLNGSDQNDVLILPGNQLGSISAYAGDDILTLQNGLAMGGIGTDTYCIVRSVLKRPYINPNVVDRFTVDIIDQPGEFSYIMLNYDFNELKKMELLREGDSFYLVLSMNNQNNSETVIKIKDVYRLDTKNEALLVLSNRFTLITDDGLLLAPLFPAFIKTPMEQGNIPFHLKFDAIYSVDYDQASHQPALIDPVNKTLTKTIKNRTRVIQLSDDIHFIKDQPIGRSELCASFSAFLKPKEDSSAVFDLGGGNDKATGYLNKKNHFFPGTGNKQYQGGHFADIFNLESGQATGSKGRDTFNILNHSQPKDAKVIIVEESNECSDIYLHYTLRDIESIRLDERGNEYDLNIRLKNANTTYTTLILRSLYRQDSQESAALILDKNAIFYTQDGALMTPQWPDKLEQKEEFEGIFNVQYHYLHDLNHQDYFEKIPPDQVNILFKIGSGQSPDIIKVGENEIVLTREQNLILSDTPFNDKMEGNEEANIFFSYRGADFLIGNTGQDVYEIGLDDRKIPRTVVIDNQDDQSEPEIDEIILPMNIDQMTQPIRKDDDIILRSRLEYDSQKALEIVLINFMKGEKYRHIKIRDASNGLYDIDVDDFDQPYIGQPKAKVIPSESSDVILITDAENLPHLFFAQAGDDVVVDKSRAARHIKGGLGDDALINHSLTGKTLDGEQGKNELHGHDGDDMFQLGRGIDHANGGKGDDFYDYTYRDGDAEFPADDQVKAIIQDKEGENTLTLNQVTLENIQYQWKNEGKDLHLFISKKANREKQDEIILQDVSESIAKVMLGEHSMNIEQLIQSISAVIPQDPEAQGTDRFVPDFASENPMLSGQWVHF</sequence>
<keyword evidence="22" id="KW-0812">Transmembrane</keyword>
<reference evidence="25" key="2">
    <citation type="submission" date="2017-11" db="EMBL/GenBank/DDBJ databases">
        <title>PacBio sequencing of new strain of the secondary endosymbiont Candidatus Hamiltonella defensa.</title>
        <authorList>
            <person name="Strand M.R."/>
            <person name="Oliver K."/>
        </authorList>
    </citation>
    <scope>NUCLEOTIDE SEQUENCE [LARGE SCALE GENOMIC DNA]</scope>
    <source>
        <strain evidence="25">ZA17</strain>
    </source>
</reference>
<comment type="cofactor">
    <cofactor evidence="1">
        <name>Mg(2+)</name>
        <dbReference type="ChEBI" id="CHEBI:18420"/>
    </cofactor>
</comment>
<comment type="subcellular location">
    <subcellularLocation>
        <location evidence="2">Host cell membrane</location>
    </subcellularLocation>
    <subcellularLocation>
        <location evidence="20">Host cytoplasm</location>
        <location evidence="20">Host cytosol</location>
    </subcellularLocation>
    <subcellularLocation>
        <location evidence="3">Secreted</location>
    </subcellularLocation>
</comment>
<dbReference type="GO" id="GO:0005576">
    <property type="term" value="C:extracellular region"/>
    <property type="evidence" value="ECO:0007669"/>
    <property type="project" value="UniProtKB-SubCell"/>
</dbReference>
<dbReference type="Gene3D" id="2.150.10.10">
    <property type="entry name" value="Serralysin-like metalloprotease, C-terminal"/>
    <property type="match status" value="1"/>
</dbReference>
<evidence type="ECO:0000256" key="8">
    <source>
        <dbReference type="ARBA" id="ARBA00022679"/>
    </source>
</evidence>
<feature type="region of interest" description="Disordered" evidence="21">
    <location>
        <begin position="1314"/>
        <end position="1352"/>
    </location>
</feature>
<evidence type="ECO:0000256" key="20">
    <source>
        <dbReference type="ARBA" id="ARBA00023586"/>
    </source>
</evidence>
<evidence type="ECO:0000256" key="3">
    <source>
        <dbReference type="ARBA" id="ARBA00004613"/>
    </source>
</evidence>
<dbReference type="InterPro" id="IPR020974">
    <property type="entry name" value="CPD_dom"/>
</dbReference>
<dbReference type="GO" id="GO:0016740">
    <property type="term" value="F:transferase activity"/>
    <property type="evidence" value="ECO:0007669"/>
    <property type="project" value="UniProtKB-KW"/>
</dbReference>
<keyword evidence="14" id="KW-0460">Magnesium</keyword>
<dbReference type="GO" id="GO:0008289">
    <property type="term" value="F:lipid binding"/>
    <property type="evidence" value="ECO:0007669"/>
    <property type="project" value="UniProtKB-KW"/>
</dbReference>
<evidence type="ECO:0000256" key="10">
    <source>
        <dbReference type="ARBA" id="ARBA00022737"/>
    </source>
</evidence>
<keyword evidence="15" id="KW-1043">Host membrane</keyword>
<keyword evidence="18 22" id="KW-0472">Membrane</keyword>
<evidence type="ECO:0000256" key="17">
    <source>
        <dbReference type="ARBA" id="ARBA00023121"/>
    </source>
</evidence>
<feature type="transmembrane region" description="Helical" evidence="22">
    <location>
        <begin position="1516"/>
        <end position="1541"/>
    </location>
</feature>
<dbReference type="EMBL" id="CP017613">
    <property type="protein sequence ID" value="ATW34316.1"/>
    <property type="molecule type" value="Genomic_DNA"/>
</dbReference>
<evidence type="ECO:0000256" key="5">
    <source>
        <dbReference type="ARBA" id="ARBA00022525"/>
    </source>
</evidence>
<evidence type="ECO:0000256" key="18">
    <source>
        <dbReference type="ARBA" id="ARBA00023136"/>
    </source>
</evidence>
<evidence type="ECO:0000313" key="24">
    <source>
        <dbReference type="EMBL" id="ATW34316.1"/>
    </source>
</evidence>
<evidence type="ECO:0000313" key="25">
    <source>
        <dbReference type="Proteomes" id="UP000229055"/>
    </source>
</evidence>
<evidence type="ECO:0000256" key="21">
    <source>
        <dbReference type="SAM" id="MobiDB-lite"/>
    </source>
</evidence>
<feature type="compositionally biased region" description="Polar residues" evidence="21">
    <location>
        <begin position="1314"/>
        <end position="1335"/>
    </location>
</feature>
<keyword evidence="10" id="KW-0677">Repeat</keyword>
<keyword evidence="16" id="KW-0843">Virulence</keyword>
<organism evidence="24 25">
    <name type="scientific">Candidatus Williamhamiltonella defendens</name>
    <dbReference type="NCBI Taxonomy" id="138072"/>
    <lineage>
        <taxon>Bacteria</taxon>
        <taxon>Pseudomonadati</taxon>
        <taxon>Pseudomonadota</taxon>
        <taxon>Gammaproteobacteria</taxon>
        <taxon>Enterobacterales</taxon>
        <taxon>Enterobacteriaceae</taxon>
        <taxon>aphid secondary symbionts</taxon>
        <taxon>Candidatus Williamhamiltonella</taxon>
    </lineage>
</organism>
<keyword evidence="22" id="KW-1133">Transmembrane helix</keyword>
<dbReference type="RefSeq" id="WP_100096887.1">
    <property type="nucleotide sequence ID" value="NZ_CP017613.1"/>
</dbReference>
<keyword evidence="8" id="KW-0808">Transferase</keyword>
<protein>
    <recommendedName>
        <fullName evidence="23">Peptidase C80 domain-containing protein</fullName>
    </recommendedName>
</protein>
<evidence type="ECO:0000256" key="14">
    <source>
        <dbReference type="ARBA" id="ARBA00022842"/>
    </source>
</evidence>
<evidence type="ECO:0000256" key="1">
    <source>
        <dbReference type="ARBA" id="ARBA00001946"/>
    </source>
</evidence>
<dbReference type="GO" id="GO:0090729">
    <property type="term" value="F:toxin activity"/>
    <property type="evidence" value="ECO:0007669"/>
    <property type="project" value="UniProtKB-KW"/>
</dbReference>
<dbReference type="InterPro" id="IPR011049">
    <property type="entry name" value="Serralysin-like_metalloprot_C"/>
</dbReference>